<keyword evidence="3" id="KW-1185">Reference proteome</keyword>
<dbReference type="AlphaFoldDB" id="A0A6I6GVA0"/>
<dbReference type="EMBL" id="CP046621">
    <property type="protein sequence ID" value="QGW78470.1"/>
    <property type="molecule type" value="Genomic_DNA"/>
</dbReference>
<evidence type="ECO:0000313" key="3">
    <source>
        <dbReference type="Proteomes" id="UP000426235"/>
    </source>
</evidence>
<feature type="compositionally biased region" description="Polar residues" evidence="1">
    <location>
        <begin position="1"/>
        <end position="11"/>
    </location>
</feature>
<dbReference type="Pfam" id="PF10109">
    <property type="entry name" value="Phage_TAC_7"/>
    <property type="match status" value="1"/>
</dbReference>
<name>A0A6I6GVA0_9PSED</name>
<evidence type="ECO:0000313" key="2">
    <source>
        <dbReference type="EMBL" id="QGW78470.1"/>
    </source>
</evidence>
<reference evidence="2" key="1">
    <citation type="submission" date="2019-12" db="EMBL/GenBank/DDBJ databases">
        <title>Hybrid Genome Assemblies of two High G+C Isolates from Undergraduate Microbiology Courses.</title>
        <authorList>
            <person name="Ne Ville C.J."/>
            <person name="Enright D."/>
            <person name="Hernandez I."/>
            <person name="Dodsworth J."/>
            <person name="Orwin P.M."/>
        </authorList>
    </citation>
    <scope>NUCLEOTIDE SEQUENCE [LARGE SCALE GENOMIC DNA]</scope>
    <source>
        <strain evidence="2">Neo</strain>
    </source>
</reference>
<dbReference type="InterPro" id="IPR019289">
    <property type="entry name" value="Phage_tail_E/E"/>
</dbReference>
<feature type="region of interest" description="Disordered" evidence="1">
    <location>
        <begin position="1"/>
        <end position="22"/>
    </location>
</feature>
<sequence>MKATEQTQPAKNLNEEAPPARNFNEETITLDTPIIRGEKEITTITLRKPASGELRGVSLMDLANMDVLALRKVLPRISTPTLTDIEIGRMDPADLVQCGVAVGSFLLKKSDREAALVA</sequence>
<evidence type="ECO:0000256" key="1">
    <source>
        <dbReference type="SAM" id="MobiDB-lite"/>
    </source>
</evidence>
<dbReference type="RefSeq" id="WP_157193339.1">
    <property type="nucleotide sequence ID" value="NZ_CP046621.1"/>
</dbReference>
<proteinExistence type="predicted"/>
<gene>
    <name evidence="2" type="ORF">GPJ81_17865</name>
</gene>
<dbReference type="Proteomes" id="UP000426235">
    <property type="component" value="Chromosome"/>
</dbReference>
<accession>A0A6I6GVA0</accession>
<protein>
    <submittedName>
        <fullName evidence="2">Phage tail assembly protein</fullName>
    </submittedName>
</protein>
<organism evidence="2 3">
    <name type="scientific">Pseudomonas alkylphenolica</name>
    <dbReference type="NCBI Taxonomy" id="237609"/>
    <lineage>
        <taxon>Bacteria</taxon>
        <taxon>Pseudomonadati</taxon>
        <taxon>Pseudomonadota</taxon>
        <taxon>Gammaproteobacteria</taxon>
        <taxon>Pseudomonadales</taxon>
        <taxon>Pseudomonadaceae</taxon>
        <taxon>Pseudomonas</taxon>
    </lineage>
</organism>